<comment type="subcellular location">
    <subcellularLocation>
        <location evidence="7">Cytoplasm</location>
    </subcellularLocation>
</comment>
<evidence type="ECO:0000256" key="4">
    <source>
        <dbReference type="ARBA" id="ARBA00023125"/>
    </source>
</evidence>
<evidence type="ECO:0000259" key="8">
    <source>
        <dbReference type="Pfam" id="PF06018"/>
    </source>
</evidence>
<dbReference type="InterPro" id="IPR029016">
    <property type="entry name" value="GAF-like_dom_sf"/>
</dbReference>
<dbReference type="GO" id="GO:0003677">
    <property type="term" value="F:DNA binding"/>
    <property type="evidence" value="ECO:0007669"/>
    <property type="project" value="UniProtKB-UniRule"/>
</dbReference>
<dbReference type="InterPro" id="IPR036388">
    <property type="entry name" value="WH-like_DNA-bd_sf"/>
</dbReference>
<dbReference type="HAMAP" id="MF_00621">
    <property type="entry name" value="HTH_type_CodY"/>
    <property type="match status" value="1"/>
</dbReference>
<evidence type="ECO:0000256" key="3">
    <source>
        <dbReference type="ARBA" id="ARBA00023015"/>
    </source>
</evidence>
<evidence type="ECO:0000256" key="6">
    <source>
        <dbReference type="ARBA" id="ARBA00034538"/>
    </source>
</evidence>
<dbReference type="InterPro" id="IPR013198">
    <property type="entry name" value="GTP_trans_reg_CodY_C"/>
</dbReference>
<dbReference type="GO" id="GO:0003700">
    <property type="term" value="F:DNA-binding transcription factor activity"/>
    <property type="evidence" value="ECO:0007669"/>
    <property type="project" value="InterPro"/>
</dbReference>
<reference evidence="11" key="1">
    <citation type="journal article" date="2015" name="MBio">
        <title>Genome-Resolved Metagenomic Analysis Reveals Roles for Candidate Phyla and Other Microbial Community Members in Biogeochemical Transformations in Oil Reservoirs.</title>
        <authorList>
            <person name="Hu P."/>
            <person name="Tom L."/>
            <person name="Singh A."/>
            <person name="Thomas B.C."/>
            <person name="Baker B.J."/>
            <person name="Piceno Y.M."/>
            <person name="Andersen G.L."/>
            <person name="Banfield J.F."/>
        </authorList>
    </citation>
    <scope>NUCLEOTIDE SEQUENCE [LARGE SCALE GENOMIC DNA]</scope>
</reference>
<dbReference type="Pfam" id="PF06018">
    <property type="entry name" value="CodY"/>
    <property type="match status" value="1"/>
</dbReference>
<dbReference type="Proteomes" id="UP000053326">
    <property type="component" value="Unassembled WGS sequence"/>
</dbReference>
<comment type="similarity">
    <text evidence="7">Belongs to the CodY family.</text>
</comment>
<protein>
    <recommendedName>
        <fullName evidence="6 7">Global transcriptional regulator CodY</fullName>
    </recommendedName>
</protein>
<keyword evidence="3 7" id="KW-0805">Transcription regulation</keyword>
<evidence type="ECO:0000259" key="9">
    <source>
        <dbReference type="Pfam" id="PF08222"/>
    </source>
</evidence>
<evidence type="ECO:0000256" key="2">
    <source>
        <dbReference type="ARBA" id="ARBA00022491"/>
    </source>
</evidence>
<dbReference type="SUPFAM" id="SSF46785">
    <property type="entry name" value="Winged helix' DNA-binding domain"/>
    <property type="match status" value="1"/>
</dbReference>
<dbReference type="EMBL" id="LGFO01000142">
    <property type="protein sequence ID" value="KUK36202.1"/>
    <property type="molecule type" value="Genomic_DNA"/>
</dbReference>
<keyword evidence="5 7" id="KW-0804">Transcription</keyword>
<dbReference type="Gene3D" id="1.10.10.10">
    <property type="entry name" value="Winged helix-like DNA-binding domain superfamily/Winged helix DNA-binding domain"/>
    <property type="match status" value="1"/>
</dbReference>
<dbReference type="NCBIfam" id="TIGR02787">
    <property type="entry name" value="codY_Gpos"/>
    <property type="match status" value="1"/>
</dbReference>
<feature type="DNA-binding region" description="H-T-H motif" evidence="7">
    <location>
        <begin position="204"/>
        <end position="223"/>
    </location>
</feature>
<dbReference type="InterPro" id="IPR014154">
    <property type="entry name" value="CodY"/>
</dbReference>
<dbReference type="NCBIfam" id="NF003170">
    <property type="entry name" value="PRK04158.1"/>
    <property type="match status" value="1"/>
</dbReference>
<dbReference type="GO" id="GO:0005737">
    <property type="term" value="C:cytoplasm"/>
    <property type="evidence" value="ECO:0007669"/>
    <property type="project" value="UniProtKB-SubCell"/>
</dbReference>
<evidence type="ECO:0000256" key="1">
    <source>
        <dbReference type="ARBA" id="ARBA00022490"/>
    </source>
</evidence>
<comment type="function">
    <text evidence="7">DNA-binding global transcriptional regulator which is involved in the adaptive response to starvation and acts by directly or indirectly controlling the expression of numerous genes in response to nutrient availability. During rapid exponential growth, CodY is highly active and represses genes whose products allow adaptation to nutrient depletion.</text>
</comment>
<organism evidence="10 11">
    <name type="scientific">Thermacetogenium phaeum</name>
    <dbReference type="NCBI Taxonomy" id="85874"/>
    <lineage>
        <taxon>Bacteria</taxon>
        <taxon>Bacillati</taxon>
        <taxon>Bacillota</taxon>
        <taxon>Clostridia</taxon>
        <taxon>Thermoanaerobacterales</taxon>
        <taxon>Thermoanaerobacteraceae</taxon>
        <taxon>Thermacetogenium</taxon>
    </lineage>
</organism>
<dbReference type="GO" id="GO:0005525">
    <property type="term" value="F:GTP binding"/>
    <property type="evidence" value="ECO:0007669"/>
    <property type="project" value="InterPro"/>
</dbReference>
<keyword evidence="1 7" id="KW-0963">Cytoplasm</keyword>
<dbReference type="PANTHER" id="PTHR40062">
    <property type="entry name" value="GTP-SENSING TRANSCRIPTIONAL PLEIOTROPIC REPRESSOR CODY"/>
    <property type="match status" value="1"/>
</dbReference>
<keyword evidence="2 7" id="KW-0678">Repressor</keyword>
<keyword evidence="4 7" id="KW-0238">DNA-binding</keyword>
<dbReference type="PATRIC" id="fig|85874.4.peg.510"/>
<dbReference type="InterPro" id="IPR036390">
    <property type="entry name" value="WH_DNA-bd_sf"/>
</dbReference>
<feature type="domain" description="Global transcriptional regulator CodY C-terminal" evidence="9">
    <location>
        <begin position="199"/>
        <end position="255"/>
    </location>
</feature>
<sequence>MENLLDKTRAIKDLLLDGGGPDAFEVIVRVLSKQIGANVYLIGRRGKILGYYFLEDSQCEKIEEILNYSERFPESYNRRLLSIMETQPNLVYSGKKQCLFAPEDCPFSDRFVTIIPIYGGGERLGNMLIMRMKSSFTIEELFLAEYGALTVGMEVMRIKAERAEMDTRKRASVQIALSTLSFSELKAAEHVFRELGGCEGLIVASRVADRTGITRSVIVNSLRKLESAGVIKTRSLGMKGTYISIINENLPVELKNRLSRKGMEI</sequence>
<dbReference type="GO" id="GO:0045892">
    <property type="term" value="P:negative regulation of DNA-templated transcription"/>
    <property type="evidence" value="ECO:0007669"/>
    <property type="project" value="UniProtKB-UniRule"/>
</dbReference>
<proteinExistence type="inferred from homology"/>
<dbReference type="PANTHER" id="PTHR40062:SF1">
    <property type="entry name" value="GLOBAL TRANSCRIPTIONAL REGULATOR CODY"/>
    <property type="match status" value="1"/>
</dbReference>
<dbReference type="PIRSF" id="PIRSF011572">
    <property type="entry name" value="GTP_sensing_CodY"/>
    <property type="match status" value="1"/>
</dbReference>
<dbReference type="InterPro" id="IPR010312">
    <property type="entry name" value="Transc_reg_CodY_N"/>
</dbReference>
<evidence type="ECO:0000313" key="11">
    <source>
        <dbReference type="Proteomes" id="UP000053326"/>
    </source>
</evidence>
<gene>
    <name evidence="7" type="primary">codY</name>
    <name evidence="10" type="ORF">XD66_1093</name>
</gene>
<feature type="domain" description="Global transcriptional regulator CodY N-terminal" evidence="8">
    <location>
        <begin position="3"/>
        <end position="179"/>
    </location>
</feature>
<dbReference type="AlphaFoldDB" id="A0A101FFQ6"/>
<evidence type="ECO:0000256" key="5">
    <source>
        <dbReference type="ARBA" id="ARBA00023163"/>
    </source>
</evidence>
<accession>A0A101FFQ6</accession>
<dbReference type="Pfam" id="PF08222">
    <property type="entry name" value="HTH_CodY"/>
    <property type="match status" value="1"/>
</dbReference>
<name>A0A101FFQ6_9THEO</name>
<evidence type="ECO:0000256" key="7">
    <source>
        <dbReference type="HAMAP-Rule" id="MF_00621"/>
    </source>
</evidence>
<evidence type="ECO:0000313" key="10">
    <source>
        <dbReference type="EMBL" id="KUK36202.1"/>
    </source>
</evidence>
<feature type="region of interest" description="GAF domain" evidence="7">
    <location>
        <begin position="1"/>
        <end position="156"/>
    </location>
</feature>
<comment type="caution">
    <text evidence="10">The sequence shown here is derived from an EMBL/GenBank/DDBJ whole genome shotgun (WGS) entry which is preliminary data.</text>
</comment>
<dbReference type="Gene3D" id="3.30.450.40">
    <property type="match status" value="1"/>
</dbReference>